<accession>A0A1I6KS87</accession>
<evidence type="ECO:0000256" key="1">
    <source>
        <dbReference type="SAM" id="MobiDB-lite"/>
    </source>
</evidence>
<dbReference type="Gene3D" id="3.40.50.620">
    <property type="entry name" value="HUPs"/>
    <property type="match status" value="1"/>
</dbReference>
<dbReference type="InterPro" id="IPR017932">
    <property type="entry name" value="GATase_2_dom"/>
</dbReference>
<protein>
    <submittedName>
        <fullName evidence="3">Asparagine synthase (Glutamine-hydrolysing)</fullName>
    </submittedName>
</protein>
<dbReference type="Gene3D" id="3.60.20.10">
    <property type="entry name" value="Glutamine Phosphoribosylpyrophosphate, subunit 1, domain 1"/>
    <property type="match status" value="1"/>
</dbReference>
<dbReference type="AlphaFoldDB" id="A0A1I6KS87"/>
<dbReference type="GO" id="GO:0006529">
    <property type="term" value="P:asparagine biosynthetic process"/>
    <property type="evidence" value="ECO:0007669"/>
    <property type="project" value="InterPro"/>
</dbReference>
<dbReference type="OrthoDB" id="8692at2157"/>
<evidence type="ECO:0000259" key="2">
    <source>
        <dbReference type="PROSITE" id="PS51278"/>
    </source>
</evidence>
<dbReference type="InterPro" id="IPR014729">
    <property type="entry name" value="Rossmann-like_a/b/a_fold"/>
</dbReference>
<gene>
    <name evidence="3" type="ORF">SAMN05216559_1443</name>
</gene>
<feature type="region of interest" description="Disordered" evidence="1">
    <location>
        <begin position="612"/>
        <end position="643"/>
    </location>
</feature>
<dbReference type="InterPro" id="IPR001962">
    <property type="entry name" value="Asn_synthase"/>
</dbReference>
<dbReference type="Pfam" id="PF13537">
    <property type="entry name" value="GATase_7"/>
    <property type="match status" value="1"/>
</dbReference>
<dbReference type="SUPFAM" id="SSF52402">
    <property type="entry name" value="Adenine nucleotide alpha hydrolases-like"/>
    <property type="match status" value="1"/>
</dbReference>
<dbReference type="Proteomes" id="UP000199062">
    <property type="component" value="Unassembled WGS sequence"/>
</dbReference>
<dbReference type="PROSITE" id="PS51278">
    <property type="entry name" value="GATASE_TYPE_2"/>
    <property type="match status" value="1"/>
</dbReference>
<proteinExistence type="predicted"/>
<dbReference type="PANTHER" id="PTHR43284">
    <property type="entry name" value="ASPARAGINE SYNTHETASE (GLUTAMINE-HYDROLYZING)"/>
    <property type="match status" value="1"/>
</dbReference>
<evidence type="ECO:0000313" key="4">
    <source>
        <dbReference type="Proteomes" id="UP000199062"/>
    </source>
</evidence>
<dbReference type="STRING" id="767519.SAMN05216559_1443"/>
<feature type="domain" description="Glutamine amidotransferase type-2" evidence="2">
    <location>
        <begin position="1"/>
        <end position="202"/>
    </location>
</feature>
<dbReference type="EMBL" id="FOZK01000001">
    <property type="protein sequence ID" value="SFR94085.1"/>
    <property type="molecule type" value="Genomic_DNA"/>
</dbReference>
<dbReference type="InterPro" id="IPR051786">
    <property type="entry name" value="ASN_synthetase/amidase"/>
</dbReference>
<dbReference type="SUPFAM" id="SSF56235">
    <property type="entry name" value="N-terminal nucleophile aminohydrolases (Ntn hydrolases)"/>
    <property type="match status" value="1"/>
</dbReference>
<dbReference type="GO" id="GO:0004066">
    <property type="term" value="F:asparagine synthase (glutamine-hydrolyzing) activity"/>
    <property type="evidence" value="ECO:0007669"/>
    <property type="project" value="InterPro"/>
</dbReference>
<evidence type="ECO:0000313" key="3">
    <source>
        <dbReference type="EMBL" id="SFR94085.1"/>
    </source>
</evidence>
<sequence length="643" mass="71955">MVGLCGVLGTDSELPDEMTEWVTWRDDERTDSYADEDVELVVSCHPRLAGDQPVFATGEDTLVWVWGDVYGHGSGEDYTPRPQDVGTSASFCAHLYGEHGIEMVEALNGDFALVVYDRTADVVSFVTDRVGTRPIYYARPDEDTFVFASNLQALPHHPDVDVAFQEPYLQEYLALRRVFGVETPLSGVRELQPASVTSIDLDDLTMNEASYWRPHYEPVNRSASWFVDRLTETLRTIFEEWTRDDLDYGLLLSGGSDSRLVEACIDQPVTAFHVTDWNNRETRVARHVAETAGDDFHPLYRDDVHEARSLGTTPPLSNFSGWFDQAYCAEFEEEIREEVDVLVSGLFADMLFGGGPIQTRSYSLGPVGKLSVPIGRRVDDVADYVATKTGDRGEIPYFTPDLSLSDVVADGIRPTADGGVVSHGVRYESLRDLVMYGDYYPLSADTEAIFSRSLTQIRPYRTPFLDNRLLDLQQQVPVKYMLRRDLVGAGLRTVDPALADIPHAGTGVPPSTSFPVAYVRKNLNGLYRKHVCDEPVPAPHLDHRPWPDRRELLRAFPFAIDAIRENEDLIRSLPFLDYDGVRETFQSHQVSEDNHTTLYSLLTLLEMPLTDHLAPSGDDDDAPVVPETPTAGTRSDEVGTRPL</sequence>
<dbReference type="RefSeq" id="WP_089815246.1">
    <property type="nucleotide sequence ID" value="NZ_FOZK01000001.1"/>
</dbReference>
<dbReference type="Pfam" id="PF00733">
    <property type="entry name" value="Asn_synthase"/>
    <property type="match status" value="1"/>
</dbReference>
<organism evidence="3 4">
    <name type="scientific">Halomicrobium zhouii</name>
    <dbReference type="NCBI Taxonomy" id="767519"/>
    <lineage>
        <taxon>Archaea</taxon>
        <taxon>Methanobacteriati</taxon>
        <taxon>Methanobacteriota</taxon>
        <taxon>Stenosarchaea group</taxon>
        <taxon>Halobacteria</taxon>
        <taxon>Halobacteriales</taxon>
        <taxon>Haloarculaceae</taxon>
        <taxon>Halomicrobium</taxon>
    </lineage>
</organism>
<dbReference type="PANTHER" id="PTHR43284:SF1">
    <property type="entry name" value="ASPARAGINE SYNTHETASE"/>
    <property type="match status" value="1"/>
</dbReference>
<name>A0A1I6KS87_9EURY</name>
<feature type="compositionally biased region" description="Basic and acidic residues" evidence="1">
    <location>
        <begin position="634"/>
        <end position="643"/>
    </location>
</feature>
<reference evidence="3 4" key="1">
    <citation type="submission" date="2016-10" db="EMBL/GenBank/DDBJ databases">
        <authorList>
            <person name="de Groot N.N."/>
        </authorList>
    </citation>
    <scope>NUCLEOTIDE SEQUENCE [LARGE SCALE GENOMIC DNA]</scope>
    <source>
        <strain evidence="3 4">CGMCC 1.10457</strain>
    </source>
</reference>
<dbReference type="InterPro" id="IPR029055">
    <property type="entry name" value="Ntn_hydrolases_N"/>
</dbReference>
<keyword evidence="4" id="KW-1185">Reference proteome</keyword>